<dbReference type="Proteomes" id="UP000475862">
    <property type="component" value="Unassembled WGS sequence"/>
</dbReference>
<proteinExistence type="predicted"/>
<gene>
    <name evidence="1" type="ORF">AGLY_010503</name>
</gene>
<dbReference type="AlphaFoldDB" id="A0A6G0TFW3"/>
<name>A0A6G0TFW3_APHGL</name>
<comment type="caution">
    <text evidence="1">The sequence shown here is derived from an EMBL/GenBank/DDBJ whole genome shotgun (WGS) entry which is preliminary data.</text>
</comment>
<sequence length="191" mass="22305">MDSSEYKFAMFERKKSVEAQVLQYFKRSKAGPGLQVIPPYKSVPRYFNADANTSFFCYAIPLLLVILPPRTTYRVLNLNPMIATIITTYKEPCIKFSISRAEYEDQDFFLGKIENGWDKKIRGLETGPYRVSKDSKRNFMKFYYNLKVKNNCSRTDPGILVVIEEIHITVNVNMYQDFFLKCRDCALLLIK</sequence>
<evidence type="ECO:0000313" key="2">
    <source>
        <dbReference type="Proteomes" id="UP000475862"/>
    </source>
</evidence>
<organism evidence="1 2">
    <name type="scientific">Aphis glycines</name>
    <name type="common">Soybean aphid</name>
    <dbReference type="NCBI Taxonomy" id="307491"/>
    <lineage>
        <taxon>Eukaryota</taxon>
        <taxon>Metazoa</taxon>
        <taxon>Ecdysozoa</taxon>
        <taxon>Arthropoda</taxon>
        <taxon>Hexapoda</taxon>
        <taxon>Insecta</taxon>
        <taxon>Pterygota</taxon>
        <taxon>Neoptera</taxon>
        <taxon>Paraneoptera</taxon>
        <taxon>Hemiptera</taxon>
        <taxon>Sternorrhyncha</taxon>
        <taxon>Aphidomorpha</taxon>
        <taxon>Aphidoidea</taxon>
        <taxon>Aphididae</taxon>
        <taxon>Aphidini</taxon>
        <taxon>Aphis</taxon>
        <taxon>Aphis</taxon>
    </lineage>
</organism>
<reference evidence="1 2" key="1">
    <citation type="submission" date="2019-08" db="EMBL/GenBank/DDBJ databases">
        <title>The genome of the soybean aphid Biotype 1, its phylome, world population structure and adaptation to the North American continent.</title>
        <authorList>
            <person name="Giordano R."/>
            <person name="Donthu R.K."/>
            <person name="Hernandez A.G."/>
            <person name="Wright C.L."/>
            <person name="Zimin A.V."/>
        </authorList>
    </citation>
    <scope>NUCLEOTIDE SEQUENCE [LARGE SCALE GENOMIC DNA]</scope>
    <source>
        <tissue evidence="1">Whole aphids</tissue>
    </source>
</reference>
<protein>
    <submittedName>
        <fullName evidence="1">Uncharacterized protein</fullName>
    </submittedName>
</protein>
<evidence type="ECO:0000313" key="1">
    <source>
        <dbReference type="EMBL" id="KAE9531297.1"/>
    </source>
</evidence>
<keyword evidence="2" id="KW-1185">Reference proteome</keyword>
<dbReference type="EMBL" id="VYZN01000041">
    <property type="protein sequence ID" value="KAE9531297.1"/>
    <property type="molecule type" value="Genomic_DNA"/>
</dbReference>
<accession>A0A6G0TFW3</accession>